<organism evidence="1 2">
    <name type="scientific">Mycena albidolilacea</name>
    <dbReference type="NCBI Taxonomy" id="1033008"/>
    <lineage>
        <taxon>Eukaryota</taxon>
        <taxon>Fungi</taxon>
        <taxon>Dikarya</taxon>
        <taxon>Basidiomycota</taxon>
        <taxon>Agaricomycotina</taxon>
        <taxon>Agaricomycetes</taxon>
        <taxon>Agaricomycetidae</taxon>
        <taxon>Agaricales</taxon>
        <taxon>Marasmiineae</taxon>
        <taxon>Mycenaceae</taxon>
        <taxon>Mycena</taxon>
    </lineage>
</organism>
<comment type="caution">
    <text evidence="1">The sequence shown here is derived from an EMBL/GenBank/DDBJ whole genome shotgun (WGS) entry which is preliminary data.</text>
</comment>
<gene>
    <name evidence="1" type="ORF">DFH08DRAFT_968467</name>
</gene>
<keyword evidence="2" id="KW-1185">Reference proteome</keyword>
<proteinExistence type="predicted"/>
<dbReference type="AlphaFoldDB" id="A0AAD7EJ16"/>
<evidence type="ECO:0000313" key="1">
    <source>
        <dbReference type="EMBL" id="KAJ7325824.1"/>
    </source>
</evidence>
<dbReference type="EMBL" id="JARIHO010000043">
    <property type="protein sequence ID" value="KAJ7325824.1"/>
    <property type="molecule type" value="Genomic_DNA"/>
</dbReference>
<accession>A0AAD7EJ16</accession>
<reference evidence="1" key="1">
    <citation type="submission" date="2023-03" db="EMBL/GenBank/DDBJ databases">
        <title>Massive genome expansion in bonnet fungi (Mycena s.s.) driven by repeated elements and novel gene families across ecological guilds.</title>
        <authorList>
            <consortium name="Lawrence Berkeley National Laboratory"/>
            <person name="Harder C.B."/>
            <person name="Miyauchi S."/>
            <person name="Viragh M."/>
            <person name="Kuo A."/>
            <person name="Thoen E."/>
            <person name="Andreopoulos B."/>
            <person name="Lu D."/>
            <person name="Skrede I."/>
            <person name="Drula E."/>
            <person name="Henrissat B."/>
            <person name="Morin E."/>
            <person name="Kohler A."/>
            <person name="Barry K."/>
            <person name="LaButti K."/>
            <person name="Morin E."/>
            <person name="Salamov A."/>
            <person name="Lipzen A."/>
            <person name="Mereny Z."/>
            <person name="Hegedus B."/>
            <person name="Baldrian P."/>
            <person name="Stursova M."/>
            <person name="Weitz H."/>
            <person name="Taylor A."/>
            <person name="Grigoriev I.V."/>
            <person name="Nagy L.G."/>
            <person name="Martin F."/>
            <person name="Kauserud H."/>
        </authorList>
    </citation>
    <scope>NUCLEOTIDE SEQUENCE</scope>
    <source>
        <strain evidence="1">CBHHK002</strain>
    </source>
</reference>
<evidence type="ECO:0000313" key="2">
    <source>
        <dbReference type="Proteomes" id="UP001218218"/>
    </source>
</evidence>
<name>A0AAD7EJ16_9AGAR</name>
<dbReference type="Proteomes" id="UP001218218">
    <property type="component" value="Unassembled WGS sequence"/>
</dbReference>
<protein>
    <submittedName>
        <fullName evidence="1">Uncharacterized protein</fullName>
    </submittedName>
</protein>
<sequence>MEPPGRGQKGYFQGALLKILLQQLPDYLATASHQKQNFWTKFYPVWTAAYEKLDPDDEQELADLEASYKEEVDSVQEYNKLEKKKGGAAKPKMCSRLTLARATDWTSSERAGQMKR</sequence>